<dbReference type="AlphaFoldDB" id="A0A9D2EPR1"/>
<evidence type="ECO:0000313" key="2">
    <source>
        <dbReference type="Proteomes" id="UP000824048"/>
    </source>
</evidence>
<evidence type="ECO:0000313" key="1">
    <source>
        <dbReference type="EMBL" id="HIZ41614.1"/>
    </source>
</evidence>
<name>A0A9D2EPR1_9FIRM</name>
<comment type="caution">
    <text evidence="1">The sequence shown here is derived from an EMBL/GenBank/DDBJ whole genome shotgun (WGS) entry which is preliminary data.</text>
</comment>
<sequence>MSIDRLQHFWKNRNPVAKPNTNPLIVQPTGWLIQKTKGILPAEPNPEMYDAEVQEPVRRLAAEKDFIKLLLKKQREGEAVEKESSAEETIAAMRAIANNTQPPEIFD</sequence>
<dbReference type="EMBL" id="DXBP01000025">
    <property type="protein sequence ID" value="HIZ41614.1"/>
    <property type="molecule type" value="Genomic_DNA"/>
</dbReference>
<organism evidence="1 2">
    <name type="scientific">Candidatus Gemmiger excrementigallinarum</name>
    <dbReference type="NCBI Taxonomy" id="2838609"/>
    <lineage>
        <taxon>Bacteria</taxon>
        <taxon>Bacillati</taxon>
        <taxon>Bacillota</taxon>
        <taxon>Clostridia</taxon>
        <taxon>Eubacteriales</taxon>
        <taxon>Gemmiger</taxon>
    </lineage>
</organism>
<accession>A0A9D2EPR1</accession>
<protein>
    <submittedName>
        <fullName evidence="1">Uncharacterized protein</fullName>
    </submittedName>
</protein>
<reference evidence="1" key="1">
    <citation type="journal article" date="2021" name="PeerJ">
        <title>Extensive microbial diversity within the chicken gut microbiome revealed by metagenomics and culture.</title>
        <authorList>
            <person name="Gilroy R."/>
            <person name="Ravi A."/>
            <person name="Getino M."/>
            <person name="Pursley I."/>
            <person name="Horton D.L."/>
            <person name="Alikhan N.F."/>
            <person name="Baker D."/>
            <person name="Gharbi K."/>
            <person name="Hall N."/>
            <person name="Watson M."/>
            <person name="Adriaenssens E.M."/>
            <person name="Foster-Nyarko E."/>
            <person name="Jarju S."/>
            <person name="Secka A."/>
            <person name="Antonio M."/>
            <person name="Oren A."/>
            <person name="Chaudhuri R.R."/>
            <person name="La Ragione R."/>
            <person name="Hildebrand F."/>
            <person name="Pallen M.J."/>
        </authorList>
    </citation>
    <scope>NUCLEOTIDE SEQUENCE</scope>
    <source>
        <strain evidence="1">ChiSxjej1B13-11774</strain>
    </source>
</reference>
<dbReference type="Proteomes" id="UP000824048">
    <property type="component" value="Unassembled WGS sequence"/>
</dbReference>
<reference evidence="1" key="2">
    <citation type="submission" date="2021-04" db="EMBL/GenBank/DDBJ databases">
        <authorList>
            <person name="Gilroy R."/>
        </authorList>
    </citation>
    <scope>NUCLEOTIDE SEQUENCE</scope>
    <source>
        <strain evidence="1">ChiSxjej1B13-11774</strain>
    </source>
</reference>
<proteinExistence type="predicted"/>
<gene>
    <name evidence="1" type="ORF">H9811_03510</name>
</gene>